<dbReference type="EMBL" id="DVON01000070">
    <property type="protein sequence ID" value="HIV12171.1"/>
    <property type="molecule type" value="Genomic_DNA"/>
</dbReference>
<reference evidence="1" key="2">
    <citation type="journal article" date="2021" name="PeerJ">
        <title>Extensive microbial diversity within the chicken gut microbiome revealed by metagenomics and culture.</title>
        <authorList>
            <person name="Gilroy R."/>
            <person name="Ravi A."/>
            <person name="Getino M."/>
            <person name="Pursley I."/>
            <person name="Horton D.L."/>
            <person name="Alikhan N.F."/>
            <person name="Baker D."/>
            <person name="Gharbi K."/>
            <person name="Hall N."/>
            <person name="Watson M."/>
            <person name="Adriaenssens E.M."/>
            <person name="Foster-Nyarko E."/>
            <person name="Jarju S."/>
            <person name="Secka A."/>
            <person name="Antonio M."/>
            <person name="Oren A."/>
            <person name="Chaudhuri R.R."/>
            <person name="La Ragione R."/>
            <person name="Hildebrand F."/>
            <person name="Pallen M.J."/>
        </authorList>
    </citation>
    <scope>NUCLEOTIDE SEQUENCE</scope>
    <source>
        <strain evidence="1">ChiBcec2-4451</strain>
    </source>
</reference>
<evidence type="ECO:0000313" key="2">
    <source>
        <dbReference type="Proteomes" id="UP000886723"/>
    </source>
</evidence>
<sequence length="62" mass="7121">AYGIGLITDLKAVVNARTKDEIFQPSPERGKQYQIYTEIYEKLLKALHTLGQDVQRREGDEL</sequence>
<comment type="caution">
    <text evidence="1">The sequence shown here is derived from an EMBL/GenBank/DDBJ whole genome shotgun (WGS) entry which is preliminary data.</text>
</comment>
<dbReference type="AlphaFoldDB" id="A0A9D1NTV7"/>
<name>A0A9D1NTV7_9FIRM</name>
<feature type="non-terminal residue" evidence="1">
    <location>
        <position position="1"/>
    </location>
</feature>
<organism evidence="1 2">
    <name type="scientific">Candidatus Pullilachnospira stercoravium</name>
    <dbReference type="NCBI Taxonomy" id="2840913"/>
    <lineage>
        <taxon>Bacteria</taxon>
        <taxon>Bacillati</taxon>
        <taxon>Bacillota</taxon>
        <taxon>Clostridia</taxon>
        <taxon>Lachnospirales</taxon>
        <taxon>Lachnospiraceae</taxon>
        <taxon>Lachnospiraceae incertae sedis</taxon>
        <taxon>Candidatus Pullilachnospira</taxon>
    </lineage>
</organism>
<dbReference type="Proteomes" id="UP000886723">
    <property type="component" value="Unassembled WGS sequence"/>
</dbReference>
<gene>
    <name evidence="1" type="ORF">IAA63_03395</name>
</gene>
<evidence type="ECO:0000313" key="1">
    <source>
        <dbReference type="EMBL" id="HIV12171.1"/>
    </source>
</evidence>
<reference evidence="1" key="1">
    <citation type="submission" date="2020-10" db="EMBL/GenBank/DDBJ databases">
        <authorList>
            <person name="Gilroy R."/>
        </authorList>
    </citation>
    <scope>NUCLEOTIDE SEQUENCE</scope>
    <source>
        <strain evidence="1">ChiBcec2-4451</strain>
    </source>
</reference>
<protein>
    <submittedName>
        <fullName evidence="1">Uncharacterized protein</fullName>
    </submittedName>
</protein>
<accession>A0A9D1NTV7</accession>
<proteinExistence type="predicted"/>